<organism evidence="3">
    <name type="scientific">Gongylonema pulchrum</name>
    <dbReference type="NCBI Taxonomy" id="637853"/>
    <lineage>
        <taxon>Eukaryota</taxon>
        <taxon>Metazoa</taxon>
        <taxon>Ecdysozoa</taxon>
        <taxon>Nematoda</taxon>
        <taxon>Chromadorea</taxon>
        <taxon>Rhabditida</taxon>
        <taxon>Spirurina</taxon>
        <taxon>Spiruromorpha</taxon>
        <taxon>Spiruroidea</taxon>
        <taxon>Gongylonematidae</taxon>
        <taxon>Gongylonema</taxon>
    </lineage>
</organism>
<proteinExistence type="predicted"/>
<accession>A0A183ETN6</accession>
<dbReference type="EMBL" id="UYRT01100756">
    <property type="protein sequence ID" value="VDN42693.1"/>
    <property type="molecule type" value="Genomic_DNA"/>
</dbReference>
<evidence type="ECO:0000313" key="1">
    <source>
        <dbReference type="EMBL" id="VDN42693.1"/>
    </source>
</evidence>
<reference evidence="1 2" key="2">
    <citation type="submission" date="2018-11" db="EMBL/GenBank/DDBJ databases">
        <authorList>
            <consortium name="Pathogen Informatics"/>
        </authorList>
    </citation>
    <scope>NUCLEOTIDE SEQUENCE [LARGE SCALE GENOMIC DNA]</scope>
</reference>
<sequence>MMMRWKDPLEWLHELRGSEKRKTKKNGKDASCANGNKKYIDEAADDQNIRACLFELLSSCKTNILTYTF</sequence>
<evidence type="ECO:0000313" key="3">
    <source>
        <dbReference type="WBParaSite" id="GPUH_0002435701-mRNA-1"/>
    </source>
</evidence>
<protein>
    <submittedName>
        <fullName evidence="3">Ovule protein</fullName>
    </submittedName>
</protein>
<name>A0A183ETN6_9BILA</name>
<reference evidence="3" key="1">
    <citation type="submission" date="2016-06" db="UniProtKB">
        <authorList>
            <consortium name="WormBaseParasite"/>
        </authorList>
    </citation>
    <scope>IDENTIFICATION</scope>
</reference>
<evidence type="ECO:0000313" key="2">
    <source>
        <dbReference type="Proteomes" id="UP000271098"/>
    </source>
</evidence>
<gene>
    <name evidence="1" type="ORF">GPUH_LOCUS24327</name>
</gene>
<dbReference type="Proteomes" id="UP000271098">
    <property type="component" value="Unassembled WGS sequence"/>
</dbReference>
<dbReference type="AlphaFoldDB" id="A0A183ETN6"/>
<dbReference type="WBParaSite" id="GPUH_0002435701-mRNA-1">
    <property type="protein sequence ID" value="GPUH_0002435701-mRNA-1"/>
    <property type="gene ID" value="GPUH_0002435701"/>
</dbReference>
<keyword evidence="2" id="KW-1185">Reference proteome</keyword>